<dbReference type="InterPro" id="IPR036864">
    <property type="entry name" value="Zn2-C6_fun-type_DNA-bd_sf"/>
</dbReference>
<evidence type="ECO:0000313" key="9">
    <source>
        <dbReference type="Proteomes" id="UP000250266"/>
    </source>
</evidence>
<keyword evidence="3" id="KW-0238">DNA-binding</keyword>
<dbReference type="Proteomes" id="UP000250266">
    <property type="component" value="Unassembled WGS sequence"/>
</dbReference>
<evidence type="ECO:0000256" key="3">
    <source>
        <dbReference type="ARBA" id="ARBA00023125"/>
    </source>
</evidence>
<evidence type="ECO:0000259" key="7">
    <source>
        <dbReference type="PROSITE" id="PS50048"/>
    </source>
</evidence>
<accession>A0A8E2EFD2</accession>
<keyword evidence="5" id="KW-0539">Nucleus</keyword>
<reference evidence="8 9" key="1">
    <citation type="journal article" date="2016" name="Nat. Commun.">
        <title>Ectomycorrhizal ecology is imprinted in the genome of the dominant symbiotic fungus Cenococcum geophilum.</title>
        <authorList>
            <consortium name="DOE Joint Genome Institute"/>
            <person name="Peter M."/>
            <person name="Kohler A."/>
            <person name="Ohm R.A."/>
            <person name="Kuo A."/>
            <person name="Krutzmann J."/>
            <person name="Morin E."/>
            <person name="Arend M."/>
            <person name="Barry K.W."/>
            <person name="Binder M."/>
            <person name="Choi C."/>
            <person name="Clum A."/>
            <person name="Copeland A."/>
            <person name="Grisel N."/>
            <person name="Haridas S."/>
            <person name="Kipfer T."/>
            <person name="LaButti K."/>
            <person name="Lindquist E."/>
            <person name="Lipzen A."/>
            <person name="Maire R."/>
            <person name="Meier B."/>
            <person name="Mihaltcheva S."/>
            <person name="Molinier V."/>
            <person name="Murat C."/>
            <person name="Poggeler S."/>
            <person name="Quandt C.A."/>
            <person name="Sperisen C."/>
            <person name="Tritt A."/>
            <person name="Tisserant E."/>
            <person name="Crous P.W."/>
            <person name="Henrissat B."/>
            <person name="Nehls U."/>
            <person name="Egli S."/>
            <person name="Spatafora J.W."/>
            <person name="Grigoriev I.V."/>
            <person name="Martin F.M."/>
        </authorList>
    </citation>
    <scope>NUCLEOTIDE SEQUENCE [LARGE SCALE GENOMIC DNA]</scope>
    <source>
        <strain evidence="8 9">CBS 459.81</strain>
    </source>
</reference>
<evidence type="ECO:0000256" key="4">
    <source>
        <dbReference type="ARBA" id="ARBA00023163"/>
    </source>
</evidence>
<dbReference type="SUPFAM" id="SSF57701">
    <property type="entry name" value="Zn2/Cys6 DNA-binding domain"/>
    <property type="match status" value="1"/>
</dbReference>
<keyword evidence="4" id="KW-0804">Transcription</keyword>
<dbReference type="Gene3D" id="4.10.240.10">
    <property type="entry name" value="Zn(2)-C6 fungal-type DNA-binding domain"/>
    <property type="match status" value="1"/>
</dbReference>
<protein>
    <recommendedName>
        <fullName evidence="7">Zn(2)-C6 fungal-type domain-containing protein</fullName>
    </recommendedName>
</protein>
<dbReference type="CDD" id="cd12148">
    <property type="entry name" value="fungal_TF_MHR"/>
    <property type="match status" value="1"/>
</dbReference>
<dbReference type="InterPro" id="IPR051439">
    <property type="entry name" value="XlnR/Xlr1"/>
</dbReference>
<evidence type="ECO:0000256" key="2">
    <source>
        <dbReference type="ARBA" id="ARBA00023015"/>
    </source>
</evidence>
<dbReference type="PANTHER" id="PTHR47663:SF1">
    <property type="entry name" value="XYLANOLYTIC TRANSCRIPTIONAL ACTIVATOR XLNR-RELATED"/>
    <property type="match status" value="1"/>
</dbReference>
<dbReference type="GO" id="GO:0008270">
    <property type="term" value="F:zinc ion binding"/>
    <property type="evidence" value="ECO:0007669"/>
    <property type="project" value="InterPro"/>
</dbReference>
<dbReference type="GO" id="GO:0000981">
    <property type="term" value="F:DNA-binding transcription factor activity, RNA polymerase II-specific"/>
    <property type="evidence" value="ECO:0007669"/>
    <property type="project" value="InterPro"/>
</dbReference>
<sequence>MAPIKFMDLSVDIKTLIVQHVIRPTDLKSLCLTCKNLHEITARWLYQEVTLDVGSPSDSKLSAFLNPKNIGLPWVRKLDLYLADVMDKCNQLQQAHFAIRMILEFLPENILEKFSWHPWSPFSGDNLVLLYKKQKRMKWLEGIALDKDVLAQLEKIPDFDGVFQNTKKLGLYPDSRDVLNFCQMLLKKSPKVEKITLHASFEESDSPIPSRELNDSSTGPGLITSTMFSHLQPFNKCTPLALRELTLQKIGLRYAAETYCRIINFTSVKSLRIFACTGADALFAELSKSTKLPAKLTTLEFKHEDNPDNDALNALDGFLTLVTGIEVLTIDINFAKVLPATAGIVRHGRTLKELIVHASRDDSEDELIYDFASFQTICKECTLLQQISMGFPQTSVIRHNSDSFAAFENCLGDLPNLVTLNITTWPNNNPSSSKLPLKVYEHLLQGMAQNGFESSVKHATAQGRSSKLNIIAFGSSDKVYDREDSKNQIIFVKGKTIDPLGKEKPTAVQIGWCLRNYTSQMNGPMSSQYPPPPQPEENHYAPIYPAAPSSQLLDNGHQQQIHYPPLSQNINQNIYPKLETLSDVLQQQANQANNALSDQRNVPQSAGDLHPKGNRLRKACDSCSIRKVKCDESGPPCRACAALEIPCTFDRPSRRRGPPNRHAEAIKKKRRLEGSDLISGPSTPSSPTNAAHALAQLSSHPPHLSAEAICSYPTLNALIDDFFTYIHPLCPFPHEPSFREAWARREDYNSPSFLALLASMIAILVASFPRKPRLHLKMQAREQFPTHLALVDKCREVCAQARGPGYLDRPGLNVYDAATSYFLGLVGAYTFQWRPCRLYFGECLTILRCLGLHKANEQGYTELGSFPGSLGSNGPSHEGSRESVDKITEQMGRRVYWTMFVGVRTMLQFGASFGELIILPQTPTEQHPPLPAEVDDAYIFPGYIAPQPENIPSLLTGFNANVRIYSSYSNVCTMEMAFGLGEIFDWELQKRVLDQSVRACKRSLDGMPDVLRVLPKDSRDGRFGQRRQPYYPPMPEYLAVRDPSLPAYDNESSPEARRHLQFEIQKANIYASHLSTRSFLVDKYFSMLEIYNKSKAQRPIQTSPNALSAGLNSLLPPITNDYDDLEQSMATEKESVFKDLLVVLGSIDLVNMEPSADSLTQKIRQIASTLLDQPKNRKGPTALQHEEYLYKFLEILSKLERVSPGSSDPSQPQDEETELRHWADLREYQVKFQEQGGVYGF</sequence>
<evidence type="ECO:0000256" key="1">
    <source>
        <dbReference type="ARBA" id="ARBA00022833"/>
    </source>
</evidence>
<dbReference type="PROSITE" id="PS00463">
    <property type="entry name" value="ZN2_CY6_FUNGAL_1"/>
    <property type="match status" value="1"/>
</dbReference>
<dbReference type="PROSITE" id="PS50048">
    <property type="entry name" value="ZN2_CY6_FUNGAL_2"/>
    <property type="match status" value="1"/>
</dbReference>
<keyword evidence="2" id="KW-0805">Transcription regulation</keyword>
<keyword evidence="1" id="KW-0862">Zinc</keyword>
<dbReference type="InterPro" id="IPR001138">
    <property type="entry name" value="Zn2Cys6_DnaBD"/>
</dbReference>
<feature type="region of interest" description="Disordered" evidence="6">
    <location>
        <begin position="523"/>
        <end position="551"/>
    </location>
</feature>
<feature type="region of interest" description="Disordered" evidence="6">
    <location>
        <begin position="594"/>
        <end position="614"/>
    </location>
</feature>
<organism evidence="8 9">
    <name type="scientific">Lepidopterella palustris CBS 459.81</name>
    <dbReference type="NCBI Taxonomy" id="1314670"/>
    <lineage>
        <taxon>Eukaryota</taxon>
        <taxon>Fungi</taxon>
        <taxon>Dikarya</taxon>
        <taxon>Ascomycota</taxon>
        <taxon>Pezizomycotina</taxon>
        <taxon>Dothideomycetes</taxon>
        <taxon>Pleosporomycetidae</taxon>
        <taxon>Mytilinidiales</taxon>
        <taxon>Argynnaceae</taxon>
        <taxon>Lepidopterella</taxon>
    </lineage>
</organism>
<dbReference type="Pfam" id="PF00172">
    <property type="entry name" value="Zn_clus"/>
    <property type="match status" value="1"/>
</dbReference>
<evidence type="ECO:0000256" key="5">
    <source>
        <dbReference type="ARBA" id="ARBA00023242"/>
    </source>
</evidence>
<dbReference type="SMART" id="SM00066">
    <property type="entry name" value="GAL4"/>
    <property type="match status" value="1"/>
</dbReference>
<feature type="domain" description="Zn(2)-C6 fungal-type" evidence="7">
    <location>
        <begin position="619"/>
        <end position="649"/>
    </location>
</feature>
<name>A0A8E2EFD2_9PEZI</name>
<dbReference type="CDD" id="cd00067">
    <property type="entry name" value="GAL4"/>
    <property type="match status" value="1"/>
</dbReference>
<gene>
    <name evidence="8" type="ORF">K432DRAFT_415098</name>
</gene>
<evidence type="ECO:0000313" key="8">
    <source>
        <dbReference type="EMBL" id="OCK82779.1"/>
    </source>
</evidence>
<keyword evidence="9" id="KW-1185">Reference proteome</keyword>
<feature type="compositionally biased region" description="Polar residues" evidence="6">
    <location>
        <begin position="680"/>
        <end position="689"/>
    </location>
</feature>
<proteinExistence type="predicted"/>
<dbReference type="PANTHER" id="PTHR47663">
    <property type="entry name" value="XYLANOLYTIC TRANSCRIPTIONAL ACTIVATOR XLNR-RELATED"/>
    <property type="match status" value="1"/>
</dbReference>
<dbReference type="AlphaFoldDB" id="A0A8E2EFD2"/>
<dbReference type="EMBL" id="KV744878">
    <property type="protein sequence ID" value="OCK82779.1"/>
    <property type="molecule type" value="Genomic_DNA"/>
</dbReference>
<feature type="region of interest" description="Disordered" evidence="6">
    <location>
        <begin position="651"/>
        <end position="690"/>
    </location>
</feature>
<dbReference type="GO" id="GO:0003677">
    <property type="term" value="F:DNA binding"/>
    <property type="evidence" value="ECO:0007669"/>
    <property type="project" value="UniProtKB-KW"/>
</dbReference>
<dbReference type="OrthoDB" id="5284003at2759"/>
<evidence type="ECO:0000256" key="6">
    <source>
        <dbReference type="SAM" id="MobiDB-lite"/>
    </source>
</evidence>